<feature type="domain" description="Peptidase M13 N-terminal" evidence="9">
    <location>
        <begin position="24"/>
        <end position="429"/>
    </location>
</feature>
<dbReference type="GO" id="GO:0004222">
    <property type="term" value="F:metalloendopeptidase activity"/>
    <property type="evidence" value="ECO:0007669"/>
    <property type="project" value="InterPro"/>
</dbReference>
<dbReference type="InterPro" id="IPR042089">
    <property type="entry name" value="Peptidase_M13_dom_2"/>
</dbReference>
<dbReference type="InterPro" id="IPR018497">
    <property type="entry name" value="Peptidase_M13_C"/>
</dbReference>
<dbReference type="GO" id="GO:0005886">
    <property type="term" value="C:plasma membrane"/>
    <property type="evidence" value="ECO:0007669"/>
    <property type="project" value="TreeGrafter"/>
</dbReference>
<accession>A0A552WJF3</accession>
<name>A0A552WJF3_9MICO</name>
<evidence type="ECO:0000256" key="1">
    <source>
        <dbReference type="ARBA" id="ARBA00001947"/>
    </source>
</evidence>
<protein>
    <submittedName>
        <fullName evidence="10">Peptidase M13</fullName>
    </submittedName>
</protein>
<dbReference type="GO" id="GO:0016485">
    <property type="term" value="P:protein processing"/>
    <property type="evidence" value="ECO:0007669"/>
    <property type="project" value="TreeGrafter"/>
</dbReference>
<keyword evidence="7" id="KW-0482">Metalloprotease</keyword>
<comment type="cofactor">
    <cofactor evidence="1">
        <name>Zn(2+)</name>
        <dbReference type="ChEBI" id="CHEBI:29105"/>
    </cofactor>
</comment>
<dbReference type="CDD" id="cd08662">
    <property type="entry name" value="M13"/>
    <property type="match status" value="1"/>
</dbReference>
<dbReference type="PRINTS" id="PR00786">
    <property type="entry name" value="NEPRILYSIN"/>
</dbReference>
<evidence type="ECO:0000256" key="4">
    <source>
        <dbReference type="ARBA" id="ARBA00022723"/>
    </source>
</evidence>
<dbReference type="GO" id="GO:0046872">
    <property type="term" value="F:metal ion binding"/>
    <property type="evidence" value="ECO:0007669"/>
    <property type="project" value="UniProtKB-KW"/>
</dbReference>
<comment type="caution">
    <text evidence="10">The sequence shown here is derived from an EMBL/GenBank/DDBJ whole genome shotgun (WGS) entry which is preliminary data.</text>
</comment>
<keyword evidence="4" id="KW-0479">Metal-binding</keyword>
<comment type="similarity">
    <text evidence="2">Belongs to the peptidase M13 family.</text>
</comment>
<sequence>MTTTDVNESSPMSDLDAMDTAVRPQDDLFRHVNGTWLREHVVPADRARDGSFLVLRDRSEERVRAIIEDAAGRAEGESADGDAAAPSGDAAAAAGAAARLGSPENARKIGDLYASFMATERIEALGTAPLGADLELLTAALDKPALVRAMGALQPTGVTGGVGYGVDTDLNDPERYTVFFWQSGLGLPDESYYRDEAHAAVRTAYVAHVATMLALTGLVTEDEAMGAAERVMAVETTLAAGHWDRVKSREADLINNPTDWADLVASAPGFDWDLWRTALTVPEGAFDRTIVAMPSYLTAFAAAWDALDTDSLRMWLTWHVVHARAPYLPQAFVDENFDFYGRTLTGAEELRERWKRGVALVEGGLGEAVGELYVARHFPPEHKAQMQRLVDNLIAAYRESIGSLDWMGEETKARALAKLDAFRPKIGYPDKWRDYSALQIDPTDVLGNVRAAHLFEERRDLDKLGKPMDRDEWFMPPQMVNAYYNPTMNEIVFPAAILQPPFFDPTADDAWNYGGIGAVIGHEIGHGFDDQGSKYDGTGRLTDWWTEADRAEFEQRTKVLIAQYAAYSPAQLDGSHHVNGALTIGENIGDLGGLSIAVKAYEIALRADGIASLADAPAVDGLTGLQRVFVSWARIWREKGRDAEIIRLLTIDPHSPAEFRCNGVVRNMDAFVEAFALTPEDALYLPPEERVRIW</sequence>
<dbReference type="RefSeq" id="WP_143420165.1">
    <property type="nucleotide sequence ID" value="NZ_VJXR01000128.1"/>
</dbReference>
<dbReference type="Gene3D" id="3.40.390.10">
    <property type="entry name" value="Collagenase (Catalytic Domain)"/>
    <property type="match status" value="1"/>
</dbReference>
<proteinExistence type="inferred from homology"/>
<dbReference type="AlphaFoldDB" id="A0A552WJF3"/>
<keyword evidence="6" id="KW-0862">Zinc</keyword>
<keyword evidence="3" id="KW-0645">Protease</keyword>
<dbReference type="PANTHER" id="PTHR11733">
    <property type="entry name" value="ZINC METALLOPROTEASE FAMILY M13 NEPRILYSIN-RELATED"/>
    <property type="match status" value="1"/>
</dbReference>
<evidence type="ECO:0000259" key="8">
    <source>
        <dbReference type="Pfam" id="PF01431"/>
    </source>
</evidence>
<evidence type="ECO:0000256" key="6">
    <source>
        <dbReference type="ARBA" id="ARBA00022833"/>
    </source>
</evidence>
<evidence type="ECO:0000256" key="7">
    <source>
        <dbReference type="ARBA" id="ARBA00023049"/>
    </source>
</evidence>
<evidence type="ECO:0000313" key="10">
    <source>
        <dbReference type="EMBL" id="TRW42867.1"/>
    </source>
</evidence>
<feature type="domain" description="Peptidase M13 C-terminal" evidence="8">
    <location>
        <begin position="481"/>
        <end position="691"/>
    </location>
</feature>
<evidence type="ECO:0000256" key="2">
    <source>
        <dbReference type="ARBA" id="ARBA00007357"/>
    </source>
</evidence>
<dbReference type="Pfam" id="PF01431">
    <property type="entry name" value="Peptidase_M13"/>
    <property type="match status" value="1"/>
</dbReference>
<dbReference type="InterPro" id="IPR000718">
    <property type="entry name" value="Peptidase_M13"/>
</dbReference>
<dbReference type="PANTHER" id="PTHR11733:SF167">
    <property type="entry name" value="FI17812P1-RELATED"/>
    <property type="match status" value="1"/>
</dbReference>
<reference evidence="10 11" key="1">
    <citation type="submission" date="2019-07" db="EMBL/GenBank/DDBJ databases">
        <title>Georgenia wutianyii sp. nov. and Georgenia *** sp. nov. isolated from plateau pika (Ochotona curzoniae) in the Qinghai-Tibet plateau of China.</title>
        <authorList>
            <person name="Tian Z."/>
        </authorList>
    </citation>
    <scope>NUCLEOTIDE SEQUENCE [LARGE SCALE GENOMIC DNA]</scope>
    <source>
        <strain evidence="10 11">Z446</strain>
    </source>
</reference>
<organism evidence="10 11">
    <name type="scientific">Georgenia yuyongxinii</name>
    <dbReference type="NCBI Taxonomy" id="2589797"/>
    <lineage>
        <taxon>Bacteria</taxon>
        <taxon>Bacillati</taxon>
        <taxon>Actinomycetota</taxon>
        <taxon>Actinomycetes</taxon>
        <taxon>Micrococcales</taxon>
        <taxon>Bogoriellaceae</taxon>
        <taxon>Georgenia</taxon>
    </lineage>
</organism>
<dbReference type="SUPFAM" id="SSF55486">
    <property type="entry name" value="Metalloproteases ('zincins'), catalytic domain"/>
    <property type="match status" value="1"/>
</dbReference>
<dbReference type="PROSITE" id="PS51885">
    <property type="entry name" value="NEPRILYSIN"/>
    <property type="match status" value="1"/>
</dbReference>
<keyword evidence="11" id="KW-1185">Reference proteome</keyword>
<evidence type="ECO:0000259" key="9">
    <source>
        <dbReference type="Pfam" id="PF05649"/>
    </source>
</evidence>
<dbReference type="Proteomes" id="UP000318693">
    <property type="component" value="Unassembled WGS sequence"/>
</dbReference>
<dbReference type="EMBL" id="VJXR01000128">
    <property type="protein sequence ID" value="TRW42867.1"/>
    <property type="molecule type" value="Genomic_DNA"/>
</dbReference>
<dbReference type="Pfam" id="PF05649">
    <property type="entry name" value="Peptidase_M13_N"/>
    <property type="match status" value="1"/>
</dbReference>
<dbReference type="InterPro" id="IPR008753">
    <property type="entry name" value="Peptidase_M13_N"/>
</dbReference>
<gene>
    <name evidence="10" type="ORF">FJ693_19895</name>
</gene>
<keyword evidence="5" id="KW-0378">Hydrolase</keyword>
<evidence type="ECO:0000313" key="11">
    <source>
        <dbReference type="Proteomes" id="UP000318693"/>
    </source>
</evidence>
<dbReference type="InterPro" id="IPR024079">
    <property type="entry name" value="MetalloPept_cat_dom_sf"/>
</dbReference>
<dbReference type="Gene3D" id="1.10.1380.10">
    <property type="entry name" value="Neutral endopeptidase , domain2"/>
    <property type="match status" value="1"/>
</dbReference>
<evidence type="ECO:0000256" key="5">
    <source>
        <dbReference type="ARBA" id="ARBA00022801"/>
    </source>
</evidence>
<evidence type="ECO:0000256" key="3">
    <source>
        <dbReference type="ARBA" id="ARBA00022670"/>
    </source>
</evidence>